<accession>A0A9N8EWB3</accession>
<dbReference type="Proteomes" id="UP001153069">
    <property type="component" value="Unassembled WGS sequence"/>
</dbReference>
<evidence type="ECO:0000313" key="3">
    <source>
        <dbReference type="Proteomes" id="UP001153069"/>
    </source>
</evidence>
<organism evidence="2 3">
    <name type="scientific">Seminavis robusta</name>
    <dbReference type="NCBI Taxonomy" id="568900"/>
    <lineage>
        <taxon>Eukaryota</taxon>
        <taxon>Sar</taxon>
        <taxon>Stramenopiles</taxon>
        <taxon>Ochrophyta</taxon>
        <taxon>Bacillariophyta</taxon>
        <taxon>Bacillariophyceae</taxon>
        <taxon>Bacillariophycidae</taxon>
        <taxon>Naviculales</taxon>
        <taxon>Naviculaceae</taxon>
        <taxon>Seminavis</taxon>
    </lineage>
</organism>
<protein>
    <submittedName>
        <fullName evidence="2">Uncharacterized protein</fullName>
    </submittedName>
</protein>
<gene>
    <name evidence="2" type="ORF">SEMRO_2476_G328800.1</name>
</gene>
<name>A0A9N8EWB3_9STRA</name>
<keyword evidence="3" id="KW-1185">Reference proteome</keyword>
<sequence length="141" mass="15321">MTGDTKTGDGIKATDSANNARSSSSRASVLKTIKNTLQDIFDPPEPERLPPKRHPPKQLDALVVTLLTTLTIVDSFCKKLSAGMERGTIQWDLSSGWSITQRHALAQKTLATTEGAGKHALWWTCVFPILDLSSMKNGLTS</sequence>
<feature type="compositionally biased region" description="Low complexity" evidence="1">
    <location>
        <begin position="16"/>
        <end position="28"/>
    </location>
</feature>
<proteinExistence type="predicted"/>
<reference evidence="2" key="1">
    <citation type="submission" date="2020-06" db="EMBL/GenBank/DDBJ databases">
        <authorList>
            <consortium name="Plant Systems Biology data submission"/>
        </authorList>
    </citation>
    <scope>NUCLEOTIDE SEQUENCE</scope>
    <source>
        <strain evidence="2">D6</strain>
    </source>
</reference>
<evidence type="ECO:0000313" key="2">
    <source>
        <dbReference type="EMBL" id="CAB9529357.1"/>
    </source>
</evidence>
<comment type="caution">
    <text evidence="2">The sequence shown here is derived from an EMBL/GenBank/DDBJ whole genome shotgun (WGS) entry which is preliminary data.</text>
</comment>
<feature type="region of interest" description="Disordered" evidence="1">
    <location>
        <begin position="1"/>
        <end position="28"/>
    </location>
</feature>
<dbReference type="EMBL" id="CAICTM010002474">
    <property type="protein sequence ID" value="CAB9529357.1"/>
    <property type="molecule type" value="Genomic_DNA"/>
</dbReference>
<dbReference type="AlphaFoldDB" id="A0A9N8EWB3"/>
<evidence type="ECO:0000256" key="1">
    <source>
        <dbReference type="SAM" id="MobiDB-lite"/>
    </source>
</evidence>